<name>A0A9N9JLP3_9GLOM</name>
<comment type="caution">
    <text evidence="1">The sequence shown here is derived from an EMBL/GenBank/DDBJ whole genome shotgun (WGS) entry which is preliminary data.</text>
</comment>
<dbReference type="OrthoDB" id="2404808at2759"/>
<proteinExistence type="predicted"/>
<feature type="non-terminal residue" evidence="1">
    <location>
        <position position="1"/>
    </location>
</feature>
<keyword evidence="2" id="KW-1185">Reference proteome</keyword>
<evidence type="ECO:0000313" key="2">
    <source>
        <dbReference type="Proteomes" id="UP000789405"/>
    </source>
</evidence>
<accession>A0A9N9JLP3</accession>
<reference evidence="1" key="1">
    <citation type="submission" date="2021-06" db="EMBL/GenBank/DDBJ databases">
        <authorList>
            <person name="Kallberg Y."/>
            <person name="Tangrot J."/>
            <person name="Rosling A."/>
        </authorList>
    </citation>
    <scope>NUCLEOTIDE SEQUENCE</scope>
    <source>
        <strain evidence="1">MA453B</strain>
    </source>
</reference>
<evidence type="ECO:0000313" key="1">
    <source>
        <dbReference type="EMBL" id="CAG8785210.1"/>
    </source>
</evidence>
<protein>
    <submittedName>
        <fullName evidence="1">28075_t:CDS:1</fullName>
    </submittedName>
</protein>
<organism evidence="1 2">
    <name type="scientific">Dentiscutata erythropus</name>
    <dbReference type="NCBI Taxonomy" id="1348616"/>
    <lineage>
        <taxon>Eukaryota</taxon>
        <taxon>Fungi</taxon>
        <taxon>Fungi incertae sedis</taxon>
        <taxon>Mucoromycota</taxon>
        <taxon>Glomeromycotina</taxon>
        <taxon>Glomeromycetes</taxon>
        <taxon>Diversisporales</taxon>
        <taxon>Gigasporaceae</taxon>
        <taxon>Dentiscutata</taxon>
    </lineage>
</organism>
<sequence>MNRLEKLQTLLFEYNVEHFSVISGENFENKLFLYLKKHKLHPKKFTFYQFNGGKLLHKSIYEQNEKLSLRFGNFNIIGNDGIDISYEWNGYPLYIQAKFRNLCTICKNKNNKSCLHNYYYDAMKEDILKFDKKLSEYKIPIFGMFIVNEFVDLPY</sequence>
<dbReference type="Proteomes" id="UP000789405">
    <property type="component" value="Unassembled WGS sequence"/>
</dbReference>
<dbReference type="AlphaFoldDB" id="A0A9N9JLP3"/>
<dbReference type="EMBL" id="CAJVPY010023542">
    <property type="protein sequence ID" value="CAG8785210.1"/>
    <property type="molecule type" value="Genomic_DNA"/>
</dbReference>
<gene>
    <name evidence="1" type="ORF">DERYTH_LOCUS20255</name>
</gene>